<dbReference type="OrthoDB" id="1949361at2"/>
<sequence length="311" mass="32633">MTILITAILDAGRSAVDIAIFTFLPLMIVTFSLTRYLESRSTLRLLAAKANPIFRVFGLDGLGVLAVVQLSFVSSAAPIAALSLMVHKKIPDKLLAAAFAAVLAAAPANASLPLATIGIDPAWIISNGICGALVASTLACWIVGRRSSSPESICSDDEAVRHGTGRLDLLAAINRGGTDAIRVIAAILPVLVISLALIKLIQNTGALSAFTSIIRPLLRLLGISQQDVLLFLTKFLAGSSAAVALLFDIQKELPIPNEQIIHSSAFLLNPLDLPGLSILIASVPRLRSVAVVAILSALAGIISRIVLLSWF</sequence>
<reference evidence="4 5" key="1">
    <citation type="submission" date="2018-11" db="EMBL/GenBank/DDBJ databases">
        <authorList>
            <person name="Huo Y."/>
        </authorList>
    </citation>
    <scope>NUCLEOTIDE SEQUENCE [LARGE SCALE GENOMIC DNA]</scope>
    <source>
        <strain evidence="4 5">DSM 30132</strain>
    </source>
</reference>
<dbReference type="InterPro" id="IPR011642">
    <property type="entry name" value="Gate_dom"/>
</dbReference>
<evidence type="ECO:0000313" key="3">
    <source>
        <dbReference type="EMBL" id="MBB3135386.1"/>
    </source>
</evidence>
<name>A0A427N3N6_9HYPH</name>
<feature type="transmembrane region" description="Helical" evidence="1">
    <location>
        <begin position="94"/>
        <end position="116"/>
    </location>
</feature>
<feature type="transmembrane region" description="Helical" evidence="1">
    <location>
        <begin position="18"/>
        <end position="37"/>
    </location>
</feature>
<evidence type="ECO:0000313" key="5">
    <source>
        <dbReference type="Proteomes" id="UP000277279"/>
    </source>
</evidence>
<evidence type="ECO:0000259" key="2">
    <source>
        <dbReference type="Pfam" id="PF07670"/>
    </source>
</evidence>
<feature type="transmembrane region" description="Helical" evidence="1">
    <location>
        <begin position="57"/>
        <end position="82"/>
    </location>
</feature>
<dbReference type="RefSeq" id="WP_125844497.1">
    <property type="nucleotide sequence ID" value="NZ_JACHXH010000010.1"/>
</dbReference>
<keyword evidence="6" id="KW-1185">Reference proteome</keyword>
<feature type="transmembrane region" description="Helical" evidence="1">
    <location>
        <begin position="288"/>
        <end position="310"/>
    </location>
</feature>
<dbReference type="EMBL" id="JACHXH010000010">
    <property type="protein sequence ID" value="MBB3135386.1"/>
    <property type="molecule type" value="Genomic_DNA"/>
</dbReference>
<evidence type="ECO:0000313" key="4">
    <source>
        <dbReference type="EMBL" id="RSB81422.1"/>
    </source>
</evidence>
<feature type="domain" description="Nucleoside transporter/FeoB GTPase Gate" evidence="2">
    <location>
        <begin position="187"/>
        <end position="280"/>
    </location>
</feature>
<keyword evidence="1" id="KW-1133">Transmembrane helix</keyword>
<evidence type="ECO:0000313" key="6">
    <source>
        <dbReference type="Proteomes" id="UP000518315"/>
    </source>
</evidence>
<organism evidence="4 5">
    <name type="scientific">Rhizobium pisi</name>
    <dbReference type="NCBI Taxonomy" id="574561"/>
    <lineage>
        <taxon>Bacteria</taxon>
        <taxon>Pseudomonadati</taxon>
        <taxon>Pseudomonadota</taxon>
        <taxon>Alphaproteobacteria</taxon>
        <taxon>Hyphomicrobiales</taxon>
        <taxon>Rhizobiaceae</taxon>
        <taxon>Rhizobium/Agrobacterium group</taxon>
        <taxon>Rhizobium</taxon>
    </lineage>
</organism>
<keyword evidence="1" id="KW-0472">Membrane</keyword>
<reference evidence="3 6" key="2">
    <citation type="submission" date="2020-08" db="EMBL/GenBank/DDBJ databases">
        <title>Genomic Encyclopedia of Type Strains, Phase III (KMG-III): the genomes of soil and plant-associated and newly described type strains.</title>
        <authorList>
            <person name="Whitman W."/>
        </authorList>
    </citation>
    <scope>NUCLEOTIDE SEQUENCE [LARGE SCALE GENOMIC DNA]</scope>
    <source>
        <strain evidence="3 6">CECT 4113</strain>
    </source>
</reference>
<feature type="transmembrane region" description="Helical" evidence="1">
    <location>
        <begin position="180"/>
        <end position="198"/>
    </location>
</feature>
<dbReference type="Pfam" id="PF07670">
    <property type="entry name" value="Gate"/>
    <property type="match status" value="1"/>
</dbReference>
<feature type="transmembrane region" description="Helical" evidence="1">
    <location>
        <begin position="259"/>
        <end position="281"/>
    </location>
</feature>
<evidence type="ECO:0000256" key="1">
    <source>
        <dbReference type="SAM" id="Phobius"/>
    </source>
</evidence>
<gene>
    <name evidence="4" type="ORF">EFD55_09250</name>
    <name evidence="3" type="ORF">FHS26_003131</name>
</gene>
<proteinExistence type="predicted"/>
<keyword evidence="1" id="KW-0812">Transmembrane</keyword>
<dbReference type="AlphaFoldDB" id="A0A427N3N6"/>
<dbReference type="Proteomes" id="UP000277279">
    <property type="component" value="Unassembled WGS sequence"/>
</dbReference>
<comment type="caution">
    <text evidence="4">The sequence shown here is derived from an EMBL/GenBank/DDBJ whole genome shotgun (WGS) entry which is preliminary data.</text>
</comment>
<protein>
    <recommendedName>
        <fullName evidence="2">Nucleoside transporter/FeoB GTPase Gate domain-containing protein</fullName>
    </recommendedName>
</protein>
<accession>A0A427N3N6</accession>
<feature type="transmembrane region" description="Helical" evidence="1">
    <location>
        <begin position="228"/>
        <end position="247"/>
    </location>
</feature>
<feature type="transmembrane region" description="Helical" evidence="1">
    <location>
        <begin position="122"/>
        <end position="143"/>
    </location>
</feature>
<dbReference type="Proteomes" id="UP000518315">
    <property type="component" value="Unassembled WGS sequence"/>
</dbReference>
<dbReference type="EMBL" id="RJJT01000005">
    <property type="protein sequence ID" value="RSB81422.1"/>
    <property type="molecule type" value="Genomic_DNA"/>
</dbReference>